<dbReference type="Pfam" id="PF08242">
    <property type="entry name" value="Methyltransf_12"/>
    <property type="match status" value="1"/>
</dbReference>
<accession>A0A177KAG8</accession>
<evidence type="ECO:0000259" key="1">
    <source>
        <dbReference type="Pfam" id="PF08242"/>
    </source>
</evidence>
<protein>
    <recommendedName>
        <fullName evidence="1">Methyltransferase type 12 domain-containing protein</fullName>
    </recommendedName>
</protein>
<reference evidence="2 3" key="1">
    <citation type="submission" date="2016-02" db="EMBL/GenBank/DDBJ databases">
        <authorList>
            <person name="Wen L."/>
            <person name="He K."/>
            <person name="Yang H."/>
        </authorList>
    </citation>
    <scope>NUCLEOTIDE SEQUENCE [LARGE SCALE GENOMIC DNA]</scope>
    <source>
        <strain evidence="2 3">CD11_3</strain>
    </source>
</reference>
<feature type="domain" description="Methyltransferase type 12" evidence="1">
    <location>
        <begin position="37"/>
        <end position="130"/>
    </location>
</feature>
<dbReference type="EMBL" id="LSTV01000002">
    <property type="protein sequence ID" value="OAH50408.1"/>
    <property type="molecule type" value="Genomic_DNA"/>
</dbReference>
<dbReference type="SUPFAM" id="SSF53335">
    <property type="entry name" value="S-adenosyl-L-methionine-dependent methyltransferases"/>
    <property type="match status" value="1"/>
</dbReference>
<dbReference type="Gene3D" id="3.40.50.150">
    <property type="entry name" value="Vaccinia Virus protein VP39"/>
    <property type="match status" value="1"/>
</dbReference>
<organism evidence="2 3">
    <name type="scientific">Microbacterium oleivorans</name>
    <dbReference type="NCBI Taxonomy" id="273677"/>
    <lineage>
        <taxon>Bacteria</taxon>
        <taxon>Bacillati</taxon>
        <taxon>Actinomycetota</taxon>
        <taxon>Actinomycetes</taxon>
        <taxon>Micrococcales</taxon>
        <taxon>Microbacteriaceae</taxon>
        <taxon>Microbacterium</taxon>
    </lineage>
</organism>
<gene>
    <name evidence="2" type="ORF">AYL44_08090</name>
</gene>
<proteinExistence type="predicted"/>
<dbReference type="InterPro" id="IPR029063">
    <property type="entry name" value="SAM-dependent_MTases_sf"/>
</dbReference>
<evidence type="ECO:0000313" key="2">
    <source>
        <dbReference type="EMBL" id="OAH50408.1"/>
    </source>
</evidence>
<comment type="caution">
    <text evidence="2">The sequence shown here is derived from an EMBL/GenBank/DDBJ whole genome shotgun (WGS) entry which is preliminary data.</text>
</comment>
<name>A0A177KAG8_9MICO</name>
<dbReference type="OrthoDB" id="9804312at2"/>
<evidence type="ECO:0000313" key="3">
    <source>
        <dbReference type="Proteomes" id="UP000076998"/>
    </source>
</evidence>
<dbReference type="RefSeq" id="WP_064002769.1">
    <property type="nucleotide sequence ID" value="NZ_LSTV01000002.1"/>
</dbReference>
<dbReference type="InterPro" id="IPR013217">
    <property type="entry name" value="Methyltransf_12"/>
</dbReference>
<sequence length="193" mass="21218">MTGSNDWQQYYSAATGRAPRPHLIAALKHVSRVGTAIDLGAGDGVDSRFLLDQGWQVVAVDATPGLRERIAASGHASSWLDARDASFAAVDDLPDADLVFASYSLPFASVAEFAHIWELLTAALRPRGVFAGQLFGHRDDWAERDDVLTHSASEVAELLSDWEIVELVERERDGPSGRGPKHWHFFDIIARRL</sequence>
<dbReference type="AlphaFoldDB" id="A0A177KAG8"/>
<dbReference type="Proteomes" id="UP000076998">
    <property type="component" value="Unassembled WGS sequence"/>
</dbReference>